<name>A0A921NS90_9RHOB</name>
<evidence type="ECO:0000256" key="2">
    <source>
        <dbReference type="ARBA" id="ARBA00022833"/>
    </source>
</evidence>
<evidence type="ECO:0000313" key="5">
    <source>
        <dbReference type="Proteomes" id="UP000698242"/>
    </source>
</evidence>
<dbReference type="PANTHER" id="PTHR11079:SF161">
    <property type="entry name" value="CMP_DCMP-TYPE DEAMINASE DOMAIN-CONTAINING PROTEIN"/>
    <property type="match status" value="1"/>
</dbReference>
<gene>
    <name evidence="4" type="primary">codA</name>
    <name evidence="4" type="ORF">PMES_02175</name>
</gene>
<proteinExistence type="predicted"/>
<accession>A0A921NS90</accession>
<dbReference type="AlphaFoldDB" id="A0A921NS90"/>
<dbReference type="Gene3D" id="3.40.140.10">
    <property type="entry name" value="Cytidine Deaminase, domain 2"/>
    <property type="match status" value="1"/>
</dbReference>
<reference evidence="4" key="1">
    <citation type="submission" date="2013-03" db="EMBL/GenBank/DDBJ databases">
        <title>Genome Sequence of the Profundibacterium mesophilum strain KAUST100406-0324T from Red Sea, a novel genus in the family Rhodobacteraceae.</title>
        <authorList>
            <person name="Essack M."/>
            <person name="Alam I."/>
            <person name="Lafi F."/>
            <person name="Alawi W."/>
            <person name="Kamanu F."/>
            <person name="Al-Suwailem A."/>
            <person name="Lee O.O."/>
            <person name="Xu Y."/>
            <person name="Bajic V."/>
            <person name="Qian P.-Y."/>
            <person name="Archer J."/>
        </authorList>
    </citation>
    <scope>NUCLEOTIDE SEQUENCE</scope>
    <source>
        <strain evidence="4">KAUST100406-0324</strain>
    </source>
</reference>
<dbReference type="Proteomes" id="UP000698242">
    <property type="component" value="Unassembled WGS sequence"/>
</dbReference>
<dbReference type="SUPFAM" id="SSF53927">
    <property type="entry name" value="Cytidine deaminase-like"/>
    <property type="match status" value="1"/>
</dbReference>
<dbReference type="GO" id="GO:0008270">
    <property type="term" value="F:zinc ion binding"/>
    <property type="evidence" value="ECO:0007669"/>
    <property type="project" value="InterPro"/>
</dbReference>
<dbReference type="InterPro" id="IPR016192">
    <property type="entry name" value="APOBEC/CMP_deaminase_Zn-bd"/>
</dbReference>
<keyword evidence="1" id="KW-0479">Metal-binding</keyword>
<dbReference type="GO" id="GO:0008892">
    <property type="term" value="F:guanine deaminase activity"/>
    <property type="evidence" value="ECO:0007669"/>
    <property type="project" value="UniProtKB-EC"/>
</dbReference>
<organism evidence="4 5">
    <name type="scientific">Profundibacterium mesophilum KAUST100406-0324</name>
    <dbReference type="NCBI Taxonomy" id="1037889"/>
    <lineage>
        <taxon>Bacteria</taxon>
        <taxon>Pseudomonadati</taxon>
        <taxon>Pseudomonadota</taxon>
        <taxon>Alphaproteobacteria</taxon>
        <taxon>Rhodobacterales</taxon>
        <taxon>Roseobacteraceae</taxon>
        <taxon>Profundibacterium</taxon>
    </lineage>
</organism>
<dbReference type="CDD" id="cd01285">
    <property type="entry name" value="nucleoside_deaminase"/>
    <property type="match status" value="1"/>
</dbReference>
<dbReference type="Pfam" id="PF00383">
    <property type="entry name" value="dCMP_cyt_deam_1"/>
    <property type="match status" value="1"/>
</dbReference>
<evidence type="ECO:0000256" key="1">
    <source>
        <dbReference type="ARBA" id="ARBA00022723"/>
    </source>
</evidence>
<feature type="domain" description="CMP/dCMP-type deaminase" evidence="3">
    <location>
        <begin position="5"/>
        <end position="129"/>
    </location>
</feature>
<dbReference type="RefSeq" id="WP_159965689.1">
    <property type="nucleotide sequence ID" value="NZ_APKE01000025.1"/>
</dbReference>
<evidence type="ECO:0000259" key="3">
    <source>
        <dbReference type="PROSITE" id="PS51747"/>
    </source>
</evidence>
<evidence type="ECO:0000313" key="4">
    <source>
        <dbReference type="EMBL" id="KAF0675544.1"/>
    </source>
</evidence>
<dbReference type="EC" id="3.5.4.3" evidence="4"/>
<keyword evidence="2" id="KW-0862">Zinc</keyword>
<dbReference type="EMBL" id="APKE01000025">
    <property type="protein sequence ID" value="KAF0675544.1"/>
    <property type="molecule type" value="Genomic_DNA"/>
</dbReference>
<dbReference type="GO" id="GO:0047974">
    <property type="term" value="F:guanosine deaminase activity"/>
    <property type="evidence" value="ECO:0007669"/>
    <property type="project" value="TreeGrafter"/>
</dbReference>
<sequence>MTPTPAERGALADAIRSARDAAGAGPRAGIAAAIVLEDRVVAVGVNEVHLHHDPTRHAEIVAIGAACRALGRSDLSGATLVSTLQPCEMCLAAMRFSGIDRLVFAADKPRVAARYFQFPSITIDAFREASGQGFDYAGGVDAEKVLDLYADGDE</sequence>
<dbReference type="OrthoDB" id="7768233at2"/>
<keyword evidence="4" id="KW-0378">Hydrolase</keyword>
<dbReference type="PROSITE" id="PS51747">
    <property type="entry name" value="CYT_DCMP_DEAMINASES_2"/>
    <property type="match status" value="1"/>
</dbReference>
<dbReference type="InterPro" id="IPR016193">
    <property type="entry name" value="Cytidine_deaminase-like"/>
</dbReference>
<keyword evidence="5" id="KW-1185">Reference proteome</keyword>
<comment type="caution">
    <text evidence="4">The sequence shown here is derived from an EMBL/GenBank/DDBJ whole genome shotgun (WGS) entry which is preliminary data.</text>
</comment>
<dbReference type="GO" id="GO:0006152">
    <property type="term" value="P:purine nucleoside catabolic process"/>
    <property type="evidence" value="ECO:0007669"/>
    <property type="project" value="TreeGrafter"/>
</dbReference>
<protein>
    <submittedName>
        <fullName evidence="4">Cytidine and deoxycytidylate deaminase</fullName>
        <ecNumber evidence="4">3.5.4.3</ecNumber>
    </submittedName>
</protein>
<dbReference type="PANTHER" id="PTHR11079">
    <property type="entry name" value="CYTOSINE DEAMINASE FAMILY MEMBER"/>
    <property type="match status" value="1"/>
</dbReference>
<dbReference type="PROSITE" id="PS00903">
    <property type="entry name" value="CYT_DCMP_DEAMINASES_1"/>
    <property type="match status" value="1"/>
</dbReference>
<dbReference type="InterPro" id="IPR002125">
    <property type="entry name" value="CMP_dCMP_dom"/>
</dbReference>